<dbReference type="InterPro" id="IPR004107">
    <property type="entry name" value="Integrase_SAM-like_N"/>
</dbReference>
<dbReference type="PROSITE" id="PS51898">
    <property type="entry name" value="TYR_RECOMBINASE"/>
    <property type="match status" value="1"/>
</dbReference>
<dbReference type="SUPFAM" id="SSF56349">
    <property type="entry name" value="DNA breaking-rejoining enzymes"/>
    <property type="match status" value="1"/>
</dbReference>
<dbReference type="InterPro" id="IPR050090">
    <property type="entry name" value="Tyrosine_recombinase_XerCD"/>
</dbReference>
<sequence>MSNQTLTEQFAQYLKEDGKRLPTIQSYAGDVNGFLTYLQQMGTDFDGNLKRFHITSYRNRLVEDGYEASTVNKKINSLQAFNRWLIDRGMTVDAVVDLRKDRVKTAAGSEKQVEVFSEKQLERLLFCIQGGANTRDRAIVLTLLYTGIRVSELCEIKLRYLDFLINHLKIVGKGGKVREVPLKPEVTEGIKAYLPDRADSKYAQSENLFLGQRGPLQRDAVNTLLERLADKAGLDVRLKPHTFRHTFCTRLVKKGVPLPVISKLAGHSSIETTARFYLSTSKEDKIQAVSVL</sequence>
<dbReference type="Pfam" id="PF00589">
    <property type="entry name" value="Phage_integrase"/>
    <property type="match status" value="1"/>
</dbReference>
<comment type="similarity">
    <text evidence="1">Belongs to the 'phage' integrase family.</text>
</comment>
<evidence type="ECO:0000256" key="1">
    <source>
        <dbReference type="ARBA" id="ARBA00008857"/>
    </source>
</evidence>
<reference evidence="8" key="1">
    <citation type="submission" date="2016-08" db="EMBL/GenBank/DDBJ databases">
        <authorList>
            <person name="Seilhamer J.J."/>
        </authorList>
    </citation>
    <scope>NUCLEOTIDE SEQUENCE</scope>
    <source>
        <strain evidence="8">86</strain>
    </source>
</reference>
<dbReference type="PANTHER" id="PTHR30349">
    <property type="entry name" value="PHAGE INTEGRASE-RELATED"/>
    <property type="match status" value="1"/>
</dbReference>
<dbReference type="GO" id="GO:0006310">
    <property type="term" value="P:DNA recombination"/>
    <property type="evidence" value="ECO:0007669"/>
    <property type="project" value="UniProtKB-KW"/>
</dbReference>
<feature type="domain" description="Core-binding (CB)" evidence="7">
    <location>
        <begin position="1"/>
        <end position="86"/>
    </location>
</feature>
<evidence type="ECO:0000256" key="2">
    <source>
        <dbReference type="ARBA" id="ARBA00022908"/>
    </source>
</evidence>
<accession>A0A212LZT6</accession>
<evidence type="ECO:0000313" key="8">
    <source>
        <dbReference type="EMBL" id="SCM83026.1"/>
    </source>
</evidence>
<dbReference type="InterPro" id="IPR011010">
    <property type="entry name" value="DNA_brk_join_enz"/>
</dbReference>
<evidence type="ECO:0000259" key="7">
    <source>
        <dbReference type="PROSITE" id="PS51900"/>
    </source>
</evidence>
<keyword evidence="2" id="KW-0229">DNA integration</keyword>
<dbReference type="Pfam" id="PF02899">
    <property type="entry name" value="Phage_int_SAM_1"/>
    <property type="match status" value="1"/>
</dbReference>
<evidence type="ECO:0000256" key="4">
    <source>
        <dbReference type="ARBA" id="ARBA00023172"/>
    </source>
</evidence>
<dbReference type="EMBL" id="FMJE01000005">
    <property type="protein sequence ID" value="SCM83026.1"/>
    <property type="molecule type" value="Genomic_DNA"/>
</dbReference>
<evidence type="ECO:0000256" key="5">
    <source>
        <dbReference type="PROSITE-ProRule" id="PRU01248"/>
    </source>
</evidence>
<dbReference type="RefSeq" id="WP_288185558.1">
    <property type="nucleotide sequence ID" value="NZ_LT608335.1"/>
</dbReference>
<dbReference type="Gene3D" id="1.10.443.10">
    <property type="entry name" value="Intergrase catalytic core"/>
    <property type="match status" value="1"/>
</dbReference>
<dbReference type="InterPro" id="IPR002104">
    <property type="entry name" value="Integrase_catalytic"/>
</dbReference>
<evidence type="ECO:0000259" key="6">
    <source>
        <dbReference type="PROSITE" id="PS51898"/>
    </source>
</evidence>
<evidence type="ECO:0000256" key="3">
    <source>
        <dbReference type="ARBA" id="ARBA00023125"/>
    </source>
</evidence>
<dbReference type="PANTHER" id="PTHR30349:SF41">
    <property type="entry name" value="INTEGRASE_RECOMBINASE PROTEIN MJ0367-RELATED"/>
    <property type="match status" value="1"/>
</dbReference>
<organism evidence="8">
    <name type="scientific">uncultured Sporomusa sp</name>
    <dbReference type="NCBI Taxonomy" id="307249"/>
    <lineage>
        <taxon>Bacteria</taxon>
        <taxon>Bacillati</taxon>
        <taxon>Bacillota</taxon>
        <taxon>Negativicutes</taxon>
        <taxon>Selenomonadales</taxon>
        <taxon>Sporomusaceae</taxon>
        <taxon>Sporomusa</taxon>
        <taxon>environmental samples</taxon>
    </lineage>
</organism>
<dbReference type="PROSITE" id="PS51900">
    <property type="entry name" value="CB"/>
    <property type="match status" value="1"/>
</dbReference>
<dbReference type="Gene3D" id="1.10.150.130">
    <property type="match status" value="1"/>
</dbReference>
<name>A0A212LZT6_9FIRM</name>
<dbReference type="InterPro" id="IPR044068">
    <property type="entry name" value="CB"/>
</dbReference>
<feature type="domain" description="Tyr recombinase" evidence="6">
    <location>
        <begin position="111"/>
        <end position="290"/>
    </location>
</feature>
<gene>
    <name evidence="8" type="ORF">KL86SPO_50798</name>
</gene>
<dbReference type="InterPro" id="IPR013762">
    <property type="entry name" value="Integrase-like_cat_sf"/>
</dbReference>
<keyword evidence="4" id="KW-0233">DNA recombination</keyword>
<keyword evidence="3 5" id="KW-0238">DNA-binding</keyword>
<dbReference type="InterPro" id="IPR010998">
    <property type="entry name" value="Integrase_recombinase_N"/>
</dbReference>
<dbReference type="GO" id="GO:0003677">
    <property type="term" value="F:DNA binding"/>
    <property type="evidence" value="ECO:0007669"/>
    <property type="project" value="UniProtKB-UniRule"/>
</dbReference>
<proteinExistence type="inferred from homology"/>
<dbReference type="GO" id="GO:0015074">
    <property type="term" value="P:DNA integration"/>
    <property type="evidence" value="ECO:0007669"/>
    <property type="project" value="UniProtKB-KW"/>
</dbReference>
<dbReference type="AlphaFoldDB" id="A0A212LZT6"/>
<protein>
    <submittedName>
        <fullName evidence="8">Putative Phage integrase family protein</fullName>
    </submittedName>
</protein>